<dbReference type="SUPFAM" id="SSF51735">
    <property type="entry name" value="NAD(P)-binding Rossmann-fold domains"/>
    <property type="match status" value="1"/>
</dbReference>
<name>A0AAN6MZY9_9PEZI</name>
<keyword evidence="2" id="KW-0560">Oxidoreductase</keyword>
<dbReference type="Proteomes" id="UP001303473">
    <property type="component" value="Unassembled WGS sequence"/>
</dbReference>
<dbReference type="PANTHER" id="PTHR45348">
    <property type="entry name" value="HYPOTHETICAL OXIDOREDUCTASE (EUROFUNG)"/>
    <property type="match status" value="1"/>
</dbReference>
<reference evidence="5" key="1">
    <citation type="journal article" date="2023" name="Mol. Phylogenet. Evol.">
        <title>Genome-scale phylogeny and comparative genomics of the fungal order Sordariales.</title>
        <authorList>
            <person name="Hensen N."/>
            <person name="Bonometti L."/>
            <person name="Westerberg I."/>
            <person name="Brannstrom I.O."/>
            <person name="Guillou S."/>
            <person name="Cros-Aarteil S."/>
            <person name="Calhoun S."/>
            <person name="Haridas S."/>
            <person name="Kuo A."/>
            <person name="Mondo S."/>
            <person name="Pangilinan J."/>
            <person name="Riley R."/>
            <person name="LaButti K."/>
            <person name="Andreopoulos B."/>
            <person name="Lipzen A."/>
            <person name="Chen C."/>
            <person name="Yan M."/>
            <person name="Daum C."/>
            <person name="Ng V."/>
            <person name="Clum A."/>
            <person name="Steindorff A."/>
            <person name="Ohm R.A."/>
            <person name="Martin F."/>
            <person name="Silar P."/>
            <person name="Natvig D.O."/>
            <person name="Lalanne C."/>
            <person name="Gautier V."/>
            <person name="Ament-Velasquez S.L."/>
            <person name="Kruys A."/>
            <person name="Hutchinson M.I."/>
            <person name="Powell A.J."/>
            <person name="Barry K."/>
            <person name="Miller A.N."/>
            <person name="Grigoriev I.V."/>
            <person name="Debuchy R."/>
            <person name="Gladieux P."/>
            <person name="Hiltunen Thoren M."/>
            <person name="Johannesson H."/>
        </authorList>
    </citation>
    <scope>NUCLEOTIDE SEQUENCE [LARGE SCALE GENOMIC DNA]</scope>
    <source>
        <strain evidence="5">CBS 340.73</strain>
    </source>
</reference>
<dbReference type="Gene3D" id="3.90.180.10">
    <property type="entry name" value="Medium-chain alcohol dehydrogenases, catalytic domain"/>
    <property type="match status" value="1"/>
</dbReference>
<dbReference type="PANTHER" id="PTHR45348:SF3">
    <property type="entry name" value="ENOYL REDUCTASE (ER) DOMAIN-CONTAINING PROTEIN"/>
    <property type="match status" value="1"/>
</dbReference>
<dbReference type="InterPro" id="IPR011032">
    <property type="entry name" value="GroES-like_sf"/>
</dbReference>
<dbReference type="AlphaFoldDB" id="A0AAN6MZY9"/>
<gene>
    <name evidence="4" type="ORF">QBC46DRAFT_394965</name>
</gene>
<dbReference type="InterPro" id="IPR020843">
    <property type="entry name" value="ER"/>
</dbReference>
<comment type="caution">
    <text evidence="4">The sequence shown here is derived from an EMBL/GenBank/DDBJ whole genome shotgun (WGS) entry which is preliminary data.</text>
</comment>
<dbReference type="InterPro" id="IPR013154">
    <property type="entry name" value="ADH-like_N"/>
</dbReference>
<evidence type="ECO:0000256" key="1">
    <source>
        <dbReference type="ARBA" id="ARBA00008072"/>
    </source>
</evidence>
<keyword evidence="5" id="KW-1185">Reference proteome</keyword>
<protein>
    <submittedName>
        <fullName evidence="4">Chaperonin 10-like protein</fullName>
    </submittedName>
</protein>
<dbReference type="InterPro" id="IPR036291">
    <property type="entry name" value="NAD(P)-bd_dom_sf"/>
</dbReference>
<dbReference type="GO" id="GO:0016651">
    <property type="term" value="F:oxidoreductase activity, acting on NAD(P)H"/>
    <property type="evidence" value="ECO:0007669"/>
    <property type="project" value="InterPro"/>
</dbReference>
<accession>A0AAN6MZY9</accession>
<dbReference type="EMBL" id="MU853882">
    <property type="protein sequence ID" value="KAK3936489.1"/>
    <property type="molecule type" value="Genomic_DNA"/>
</dbReference>
<dbReference type="CDD" id="cd08249">
    <property type="entry name" value="enoyl_reductase_like"/>
    <property type="match status" value="1"/>
</dbReference>
<dbReference type="Gene3D" id="3.40.50.720">
    <property type="entry name" value="NAD(P)-binding Rossmann-like Domain"/>
    <property type="match status" value="1"/>
</dbReference>
<dbReference type="SUPFAM" id="SSF50129">
    <property type="entry name" value="GroES-like"/>
    <property type="match status" value="1"/>
</dbReference>
<evidence type="ECO:0000259" key="3">
    <source>
        <dbReference type="SMART" id="SM00829"/>
    </source>
</evidence>
<dbReference type="Pfam" id="PF08240">
    <property type="entry name" value="ADH_N"/>
    <property type="match status" value="1"/>
</dbReference>
<evidence type="ECO:0000313" key="5">
    <source>
        <dbReference type="Proteomes" id="UP001303473"/>
    </source>
</evidence>
<evidence type="ECO:0000256" key="2">
    <source>
        <dbReference type="ARBA" id="ARBA00023002"/>
    </source>
</evidence>
<sequence>MSSATLLPAGIPATHPAVATVAVRAPLEIAFPPTEAPGPGEVLVHVLWTASSPLDLHQADGGLLVKHPFAMGTSFAGRVAVLGPDSSQRLKVGDEVFGFTFRSPREKGFQTYITTDQYMTSRLPKNLTLQEAVAVPTNLVTAFHTITADLELPLPWPVPSSSWQPELSQTPILVWGAASSVGLYTLQVLRHWGYRSVIAVASSKHHEMLKGVEYGAAACFDYSHPQVASQIIEHVTTTKTSDNGCLIPFMIDCIGSREGSLRPLTKLAEKGTKVAVMLPVINIHASHDREPEYEMDVSRVLMGEWKEGVQLRGTRTHFYLRNEFFKDHLQPEIVPALLEQGVIKPNKARVVEGKTLLERAQNALDLLRIGAPSGEKLVWRVAEDDDERI</sequence>
<dbReference type="SMART" id="SM00829">
    <property type="entry name" value="PKS_ER"/>
    <property type="match status" value="1"/>
</dbReference>
<dbReference type="InterPro" id="IPR047122">
    <property type="entry name" value="Trans-enoyl_RdTase-like"/>
</dbReference>
<feature type="domain" description="Enoyl reductase (ER)" evidence="3">
    <location>
        <begin position="22"/>
        <end position="378"/>
    </location>
</feature>
<proteinExistence type="inferred from homology"/>
<comment type="similarity">
    <text evidence="1">Belongs to the zinc-containing alcohol dehydrogenase family.</text>
</comment>
<evidence type="ECO:0000313" key="4">
    <source>
        <dbReference type="EMBL" id="KAK3936489.1"/>
    </source>
</evidence>
<organism evidence="4 5">
    <name type="scientific">Diplogelasinospora grovesii</name>
    <dbReference type="NCBI Taxonomy" id="303347"/>
    <lineage>
        <taxon>Eukaryota</taxon>
        <taxon>Fungi</taxon>
        <taxon>Dikarya</taxon>
        <taxon>Ascomycota</taxon>
        <taxon>Pezizomycotina</taxon>
        <taxon>Sordariomycetes</taxon>
        <taxon>Sordariomycetidae</taxon>
        <taxon>Sordariales</taxon>
        <taxon>Diplogelasinosporaceae</taxon>
        <taxon>Diplogelasinospora</taxon>
    </lineage>
</organism>